<dbReference type="EMBL" id="BMAU01021173">
    <property type="protein sequence ID" value="GFX93345.1"/>
    <property type="molecule type" value="Genomic_DNA"/>
</dbReference>
<dbReference type="PANTHER" id="PTHR45913:SF5">
    <property type="entry name" value="GENERAL TRANSCRIPTION FACTOR II-I REPEAT DOMAIN-CONTAINING PROTEIN 2A-LIKE PROTEIN"/>
    <property type="match status" value="1"/>
</dbReference>
<protein>
    <submittedName>
        <fullName evidence="1">Proteinral transcription factor ii-i repeat domain-containing protein 2a</fullName>
    </submittedName>
</protein>
<gene>
    <name evidence="1" type="ORF">TNCV_151511</name>
</gene>
<evidence type="ECO:0000313" key="1">
    <source>
        <dbReference type="EMBL" id="GFX93345.1"/>
    </source>
</evidence>
<organism evidence="1 2">
    <name type="scientific">Trichonephila clavipes</name>
    <name type="common">Golden silk orbweaver</name>
    <name type="synonym">Nephila clavipes</name>
    <dbReference type="NCBI Taxonomy" id="2585209"/>
    <lineage>
        <taxon>Eukaryota</taxon>
        <taxon>Metazoa</taxon>
        <taxon>Ecdysozoa</taxon>
        <taxon>Arthropoda</taxon>
        <taxon>Chelicerata</taxon>
        <taxon>Arachnida</taxon>
        <taxon>Araneae</taxon>
        <taxon>Araneomorphae</taxon>
        <taxon>Entelegynae</taxon>
        <taxon>Araneoidea</taxon>
        <taxon>Nephilidae</taxon>
        <taxon>Trichonephila</taxon>
    </lineage>
</organism>
<name>A0A8X6RMY9_TRICX</name>
<dbReference type="Proteomes" id="UP000887159">
    <property type="component" value="Unassembled WGS sequence"/>
</dbReference>
<accession>A0A8X6RMY9</accession>
<evidence type="ECO:0000313" key="2">
    <source>
        <dbReference type="Proteomes" id="UP000887159"/>
    </source>
</evidence>
<sequence length="110" mass="12526">MCSGKVNLFKTVSLSANTVAQRVQDIAANIQSQLSDKSEHLERFSLALDESTDVSGTAQVLNFIRVVNKSYEMYEELLDIDSIYGTTTREYIFKEVDNDINKKITFYEKT</sequence>
<keyword evidence="2" id="KW-1185">Reference proteome</keyword>
<proteinExistence type="predicted"/>
<dbReference type="AlphaFoldDB" id="A0A8X6RMY9"/>
<comment type="caution">
    <text evidence="1">The sequence shown here is derived from an EMBL/GenBank/DDBJ whole genome shotgun (WGS) entry which is preliminary data.</text>
</comment>
<dbReference type="PANTHER" id="PTHR45913">
    <property type="entry name" value="EPM2A-INTERACTING PROTEIN 1"/>
    <property type="match status" value="1"/>
</dbReference>
<reference evidence="1" key="1">
    <citation type="submission" date="2020-08" db="EMBL/GenBank/DDBJ databases">
        <title>Multicomponent nature underlies the extraordinary mechanical properties of spider dragline silk.</title>
        <authorList>
            <person name="Kono N."/>
            <person name="Nakamura H."/>
            <person name="Mori M."/>
            <person name="Yoshida Y."/>
            <person name="Ohtoshi R."/>
            <person name="Malay A.D."/>
            <person name="Moran D.A.P."/>
            <person name="Tomita M."/>
            <person name="Numata K."/>
            <person name="Arakawa K."/>
        </authorList>
    </citation>
    <scope>NUCLEOTIDE SEQUENCE</scope>
</reference>